<dbReference type="OrthoDB" id="5501399at2"/>
<dbReference type="AlphaFoldDB" id="L7U8X0"/>
<dbReference type="Proteomes" id="UP000011131">
    <property type="component" value="Chromosome"/>
</dbReference>
<name>L7U8X0_MYXSD</name>
<feature type="chain" id="PRO_5003984056" description="Lipoprotein" evidence="1">
    <location>
        <begin position="23"/>
        <end position="359"/>
    </location>
</feature>
<evidence type="ECO:0000313" key="2">
    <source>
        <dbReference type="EMBL" id="AGC44300.1"/>
    </source>
</evidence>
<sequence length="359" mass="37758">MQLRKTLGAAALVATAVMASVAGCSGRDDGDNEPTPDAGCSGACGQDAGTDAGTDAGRVCPPAVNGLGPIGNLKTNGKRGDIIDLDNVVVTAVKDSDVGAQGDYIARFWVVDPCFPKEGIYVDKFYKDKETPTSKDFLPAVGDVIRVKGWFRKFNANGRDGAPEQREAYRPVIKSTYLLNVDGVTIGDMIVAKKGTERQILPDNEVAAGFGNADSGKEKPNADYAGLRVHIPGPLTVTNVRPPSMKSQPDNPTNTTYLGMEVSGGILVATSKTYREANCKIMETVDDGGTVTFPNGIRGVWDTFTNVPCTDAGTPTQLPDGGTSTRCNVYGSGVVPGTTNDFTYVLHPMNCDTDLAPAP</sequence>
<proteinExistence type="predicted"/>
<evidence type="ECO:0008006" key="4">
    <source>
        <dbReference type="Google" id="ProtNLM"/>
    </source>
</evidence>
<dbReference type="RefSeq" id="WP_015348561.1">
    <property type="nucleotide sequence ID" value="NC_020126.1"/>
</dbReference>
<dbReference type="HOGENOM" id="CLU_771230_0_0_7"/>
<dbReference type="PROSITE" id="PS51257">
    <property type="entry name" value="PROKAR_LIPOPROTEIN"/>
    <property type="match status" value="1"/>
</dbReference>
<dbReference type="PATRIC" id="fig|1278073.3.peg.3039"/>
<accession>L7U8X0</accession>
<dbReference type="KEGG" id="msd:MYSTI_02984"/>
<feature type="signal peptide" evidence="1">
    <location>
        <begin position="1"/>
        <end position="22"/>
    </location>
</feature>
<dbReference type="EMBL" id="CP004025">
    <property type="protein sequence ID" value="AGC44300.1"/>
    <property type="molecule type" value="Genomic_DNA"/>
</dbReference>
<protein>
    <recommendedName>
        <fullName evidence="4">Lipoprotein</fullName>
    </recommendedName>
</protein>
<evidence type="ECO:0000256" key="1">
    <source>
        <dbReference type="SAM" id="SignalP"/>
    </source>
</evidence>
<keyword evidence="3" id="KW-1185">Reference proteome</keyword>
<dbReference type="STRING" id="1278073.MYSTI_02984"/>
<organism evidence="2 3">
    <name type="scientific">Myxococcus stipitatus (strain DSM 14675 / JCM 12634 / Mx s8)</name>
    <dbReference type="NCBI Taxonomy" id="1278073"/>
    <lineage>
        <taxon>Bacteria</taxon>
        <taxon>Pseudomonadati</taxon>
        <taxon>Myxococcota</taxon>
        <taxon>Myxococcia</taxon>
        <taxon>Myxococcales</taxon>
        <taxon>Cystobacterineae</taxon>
        <taxon>Myxococcaceae</taxon>
        <taxon>Myxococcus</taxon>
    </lineage>
</organism>
<evidence type="ECO:0000313" key="3">
    <source>
        <dbReference type="Proteomes" id="UP000011131"/>
    </source>
</evidence>
<gene>
    <name evidence="2" type="ordered locus">MYSTI_02984</name>
</gene>
<keyword evidence="1" id="KW-0732">Signal</keyword>
<reference evidence="2 3" key="1">
    <citation type="journal article" date="2013" name="Genome Announc.">
        <title>Complete genome sequence of Myxococcus stipitatus strain DSM 14675, a fruiting myxobacterium.</title>
        <authorList>
            <person name="Huntley S."/>
            <person name="Kneip S."/>
            <person name="Treuner-Lange A."/>
            <person name="Sogaard-Andersen L."/>
        </authorList>
    </citation>
    <scope>NUCLEOTIDE SEQUENCE [LARGE SCALE GENOMIC DNA]</scope>
    <source>
        <strain evidence="3">DSM 14675 / JCM 12634 / Mx s8</strain>
    </source>
</reference>